<evidence type="ECO:0000256" key="2">
    <source>
        <dbReference type="ARBA" id="ARBA00003949"/>
    </source>
</evidence>
<dbReference type="AlphaFoldDB" id="A0A851GQ20"/>
<evidence type="ECO:0000256" key="1">
    <source>
        <dbReference type="ARBA" id="ARBA00001947"/>
    </source>
</evidence>
<dbReference type="PROSITE" id="PS51747">
    <property type="entry name" value="CYT_DCMP_DEAMINASES_2"/>
    <property type="match status" value="1"/>
</dbReference>
<dbReference type="GO" id="GO:0042802">
    <property type="term" value="F:identical protein binding"/>
    <property type="evidence" value="ECO:0007669"/>
    <property type="project" value="UniProtKB-ARBA"/>
</dbReference>
<dbReference type="InterPro" id="IPR002125">
    <property type="entry name" value="CMP_dCMP_dom"/>
</dbReference>
<sequence length="139" mass="14921">MTDDQLFECARQARERAYAPYSGFFVGAALLTMTGEVFSGCNIENASYGLSQCAERVALGNAIAHGSRQFQTLALCLQGDGSPCGACRQALNEFAPELTVLIGGPNGNIRQRLCLNELLPNAFGPQNLKTSSLPEPRNH</sequence>
<evidence type="ECO:0000313" key="18">
    <source>
        <dbReference type="Proteomes" id="UP000557872"/>
    </source>
</evidence>
<reference evidence="17 18" key="1">
    <citation type="submission" date="2020-07" db="EMBL/GenBank/DDBJ databases">
        <title>Roseicoccus Jingziensis gen. nov., sp. nov., isolated from coastal seawater.</title>
        <authorList>
            <person name="Feng X."/>
        </authorList>
    </citation>
    <scope>NUCLEOTIDE SEQUENCE [LARGE SCALE GENOMIC DNA]</scope>
    <source>
        <strain evidence="17 18">N1E253</strain>
    </source>
</reference>
<evidence type="ECO:0000256" key="6">
    <source>
        <dbReference type="ARBA" id="ARBA00022723"/>
    </source>
</evidence>
<comment type="catalytic activity">
    <reaction evidence="10 15">
        <text>2'-deoxycytidine + H2O + H(+) = 2'-deoxyuridine + NH4(+)</text>
        <dbReference type="Rhea" id="RHEA:13433"/>
        <dbReference type="ChEBI" id="CHEBI:15377"/>
        <dbReference type="ChEBI" id="CHEBI:15378"/>
        <dbReference type="ChEBI" id="CHEBI:15698"/>
        <dbReference type="ChEBI" id="CHEBI:16450"/>
        <dbReference type="ChEBI" id="CHEBI:28938"/>
        <dbReference type="EC" id="3.5.4.5"/>
    </reaction>
</comment>
<feature type="binding site" evidence="13">
    <location>
        <begin position="42"/>
        <end position="48"/>
    </location>
    <ligand>
        <name>substrate</name>
    </ligand>
</feature>
<evidence type="ECO:0000256" key="7">
    <source>
        <dbReference type="ARBA" id="ARBA00022801"/>
    </source>
</evidence>
<dbReference type="PANTHER" id="PTHR11644">
    <property type="entry name" value="CYTIDINE DEAMINASE"/>
    <property type="match status" value="1"/>
</dbReference>
<dbReference type="SUPFAM" id="SSF53927">
    <property type="entry name" value="Cytidine deaminase-like"/>
    <property type="match status" value="1"/>
</dbReference>
<dbReference type="Gene3D" id="3.40.140.10">
    <property type="entry name" value="Cytidine Deaminase, domain 2"/>
    <property type="match status" value="1"/>
</dbReference>
<dbReference type="InterPro" id="IPR016192">
    <property type="entry name" value="APOBEC/CMP_deaminase_Zn-bd"/>
</dbReference>
<dbReference type="RefSeq" id="WP_178933930.1">
    <property type="nucleotide sequence ID" value="NZ_JACBAZ010000008.1"/>
</dbReference>
<comment type="function">
    <text evidence="2 15">This enzyme scavenges exogenous and endogenous cytidine and 2'-deoxycytidine for UMP synthesis.</text>
</comment>
<comment type="cofactor">
    <cofactor evidence="1 14 15">
        <name>Zn(2+)</name>
        <dbReference type="ChEBI" id="CHEBI:29105"/>
    </cofactor>
</comment>
<keyword evidence="7 15" id="KW-0378">Hydrolase</keyword>
<dbReference type="InterPro" id="IPR016193">
    <property type="entry name" value="Cytidine_deaminase-like"/>
</dbReference>
<name>A0A851GQ20_9BACT</name>
<evidence type="ECO:0000256" key="5">
    <source>
        <dbReference type="ARBA" id="ARBA00018266"/>
    </source>
</evidence>
<feature type="domain" description="CMP/dCMP-type deaminase" evidence="16">
    <location>
        <begin position="1"/>
        <end position="126"/>
    </location>
</feature>
<dbReference type="CDD" id="cd01283">
    <property type="entry name" value="cytidine_deaminase"/>
    <property type="match status" value="1"/>
</dbReference>
<evidence type="ECO:0000256" key="4">
    <source>
        <dbReference type="ARBA" id="ARBA00012783"/>
    </source>
</evidence>
<evidence type="ECO:0000256" key="12">
    <source>
        <dbReference type="PIRSR" id="PIRSR606262-1"/>
    </source>
</evidence>
<evidence type="ECO:0000256" key="15">
    <source>
        <dbReference type="RuleBase" id="RU364006"/>
    </source>
</evidence>
<dbReference type="InterPro" id="IPR050202">
    <property type="entry name" value="Cyt/Deoxycyt_deaminase"/>
</dbReference>
<evidence type="ECO:0000256" key="13">
    <source>
        <dbReference type="PIRSR" id="PIRSR606262-2"/>
    </source>
</evidence>
<feature type="binding site" evidence="14">
    <location>
        <position position="87"/>
    </location>
    <ligand>
        <name>Zn(2+)</name>
        <dbReference type="ChEBI" id="CHEBI:29105"/>
        <note>catalytic</note>
    </ligand>
</feature>
<dbReference type="EMBL" id="JACBAZ010000008">
    <property type="protein sequence ID" value="NWK57097.1"/>
    <property type="molecule type" value="Genomic_DNA"/>
</dbReference>
<comment type="catalytic activity">
    <reaction evidence="11 15">
        <text>cytidine + H2O + H(+) = uridine + NH4(+)</text>
        <dbReference type="Rhea" id="RHEA:16069"/>
        <dbReference type="ChEBI" id="CHEBI:15377"/>
        <dbReference type="ChEBI" id="CHEBI:15378"/>
        <dbReference type="ChEBI" id="CHEBI:16704"/>
        <dbReference type="ChEBI" id="CHEBI:17562"/>
        <dbReference type="ChEBI" id="CHEBI:28938"/>
        <dbReference type="EC" id="3.5.4.5"/>
    </reaction>
</comment>
<dbReference type="EC" id="3.5.4.5" evidence="4 15"/>
<accession>A0A851GQ20</accession>
<protein>
    <recommendedName>
        <fullName evidence="5 15">Cytidine deaminase</fullName>
        <ecNumber evidence="4 15">3.5.4.5</ecNumber>
    </recommendedName>
    <alternativeName>
        <fullName evidence="9 15">Cytidine aminohydrolase</fullName>
    </alternativeName>
</protein>
<dbReference type="GO" id="GO:0072527">
    <property type="term" value="P:pyrimidine-containing compound metabolic process"/>
    <property type="evidence" value="ECO:0007669"/>
    <property type="project" value="UniProtKB-ARBA"/>
</dbReference>
<feature type="active site" description="Proton donor" evidence="12">
    <location>
        <position position="55"/>
    </location>
</feature>
<evidence type="ECO:0000259" key="16">
    <source>
        <dbReference type="PROSITE" id="PS51747"/>
    </source>
</evidence>
<organism evidence="17 18">
    <name type="scientific">Oceaniferula marina</name>
    <dbReference type="NCBI Taxonomy" id="2748318"/>
    <lineage>
        <taxon>Bacteria</taxon>
        <taxon>Pseudomonadati</taxon>
        <taxon>Verrucomicrobiota</taxon>
        <taxon>Verrucomicrobiia</taxon>
        <taxon>Verrucomicrobiales</taxon>
        <taxon>Verrucomicrobiaceae</taxon>
        <taxon>Oceaniferula</taxon>
    </lineage>
</organism>
<dbReference type="NCBIfam" id="NF004064">
    <property type="entry name" value="PRK05578.1"/>
    <property type="match status" value="1"/>
</dbReference>
<dbReference type="Pfam" id="PF00383">
    <property type="entry name" value="dCMP_cyt_deam_1"/>
    <property type="match status" value="1"/>
</dbReference>
<keyword evidence="18" id="KW-1185">Reference proteome</keyword>
<dbReference type="GO" id="GO:0005829">
    <property type="term" value="C:cytosol"/>
    <property type="evidence" value="ECO:0007669"/>
    <property type="project" value="TreeGrafter"/>
</dbReference>
<dbReference type="PANTHER" id="PTHR11644:SF2">
    <property type="entry name" value="CYTIDINE DEAMINASE"/>
    <property type="match status" value="1"/>
</dbReference>
<gene>
    <name evidence="17" type="primary">cdd</name>
    <name evidence="17" type="ORF">HW115_15855</name>
</gene>
<feature type="binding site" evidence="14">
    <location>
        <position position="84"/>
    </location>
    <ligand>
        <name>Zn(2+)</name>
        <dbReference type="ChEBI" id="CHEBI:29105"/>
        <note>catalytic</note>
    </ligand>
</feature>
<comment type="caution">
    <text evidence="17">The sequence shown here is derived from an EMBL/GenBank/DDBJ whole genome shotgun (WGS) entry which is preliminary data.</text>
</comment>
<evidence type="ECO:0000256" key="11">
    <source>
        <dbReference type="ARBA" id="ARBA00049558"/>
    </source>
</evidence>
<evidence type="ECO:0000256" key="9">
    <source>
        <dbReference type="ARBA" id="ARBA00032005"/>
    </source>
</evidence>
<dbReference type="GO" id="GO:0055086">
    <property type="term" value="P:nucleobase-containing small molecule metabolic process"/>
    <property type="evidence" value="ECO:0007669"/>
    <property type="project" value="UniProtKB-ARBA"/>
</dbReference>
<proteinExistence type="inferred from homology"/>
<dbReference type="NCBIfam" id="TIGR01354">
    <property type="entry name" value="cyt_deam_tetra"/>
    <property type="match status" value="1"/>
</dbReference>
<evidence type="ECO:0000313" key="17">
    <source>
        <dbReference type="EMBL" id="NWK57097.1"/>
    </source>
</evidence>
<feature type="binding site" evidence="14">
    <location>
        <position position="53"/>
    </location>
    <ligand>
        <name>Zn(2+)</name>
        <dbReference type="ChEBI" id="CHEBI:29105"/>
        <note>catalytic</note>
    </ligand>
</feature>
<dbReference type="Proteomes" id="UP000557872">
    <property type="component" value="Unassembled WGS sequence"/>
</dbReference>
<evidence type="ECO:0000256" key="8">
    <source>
        <dbReference type="ARBA" id="ARBA00022833"/>
    </source>
</evidence>
<dbReference type="PROSITE" id="PS00903">
    <property type="entry name" value="CYT_DCMP_DEAMINASES_1"/>
    <property type="match status" value="1"/>
</dbReference>
<evidence type="ECO:0000256" key="14">
    <source>
        <dbReference type="PIRSR" id="PIRSR606262-3"/>
    </source>
</evidence>
<dbReference type="FunFam" id="3.40.140.10:FF:000008">
    <property type="entry name" value="Cytidine deaminase"/>
    <property type="match status" value="1"/>
</dbReference>
<comment type="similarity">
    <text evidence="3 15">Belongs to the cytidine and deoxycytidylate deaminase family.</text>
</comment>
<keyword evidence="6 14" id="KW-0479">Metal-binding</keyword>
<dbReference type="GO" id="GO:0008270">
    <property type="term" value="F:zinc ion binding"/>
    <property type="evidence" value="ECO:0007669"/>
    <property type="project" value="UniProtKB-UniRule"/>
</dbReference>
<evidence type="ECO:0000256" key="3">
    <source>
        <dbReference type="ARBA" id="ARBA00006576"/>
    </source>
</evidence>
<evidence type="ECO:0000256" key="10">
    <source>
        <dbReference type="ARBA" id="ARBA00049252"/>
    </source>
</evidence>
<dbReference type="InterPro" id="IPR006262">
    <property type="entry name" value="Cyt_deam_tetra"/>
</dbReference>
<dbReference type="GO" id="GO:0004126">
    <property type="term" value="F:cytidine deaminase activity"/>
    <property type="evidence" value="ECO:0007669"/>
    <property type="project" value="UniProtKB-UniRule"/>
</dbReference>
<keyword evidence="8 14" id="KW-0862">Zinc</keyword>